<evidence type="ECO:0000313" key="2">
    <source>
        <dbReference type="Proteomes" id="UP000193642"/>
    </source>
</evidence>
<reference evidence="1 2" key="1">
    <citation type="submission" date="2016-07" db="EMBL/GenBank/DDBJ databases">
        <title>Pervasive Adenine N6-methylation of Active Genes in Fungi.</title>
        <authorList>
            <consortium name="DOE Joint Genome Institute"/>
            <person name="Mondo S.J."/>
            <person name="Dannebaum R.O."/>
            <person name="Kuo R.C."/>
            <person name="Labutti K."/>
            <person name="Haridas S."/>
            <person name="Kuo A."/>
            <person name="Salamov A."/>
            <person name="Ahrendt S.R."/>
            <person name="Lipzen A."/>
            <person name="Sullivan W."/>
            <person name="Andreopoulos W.B."/>
            <person name="Clum A."/>
            <person name="Lindquist E."/>
            <person name="Daum C."/>
            <person name="Ramamoorthy G.K."/>
            <person name="Gryganskyi A."/>
            <person name="Culley D."/>
            <person name="Magnuson J.K."/>
            <person name="James T.Y."/>
            <person name="O'Malley M.A."/>
            <person name="Stajich J.E."/>
            <person name="Spatafora J.W."/>
            <person name="Visel A."/>
            <person name="Grigoriev I.V."/>
        </authorList>
    </citation>
    <scope>NUCLEOTIDE SEQUENCE [LARGE SCALE GENOMIC DNA]</scope>
    <source>
        <strain evidence="1 2">JEL800</strain>
    </source>
</reference>
<keyword evidence="2" id="KW-1185">Reference proteome</keyword>
<organism evidence="1 2">
    <name type="scientific">Rhizoclosmatium globosum</name>
    <dbReference type="NCBI Taxonomy" id="329046"/>
    <lineage>
        <taxon>Eukaryota</taxon>
        <taxon>Fungi</taxon>
        <taxon>Fungi incertae sedis</taxon>
        <taxon>Chytridiomycota</taxon>
        <taxon>Chytridiomycota incertae sedis</taxon>
        <taxon>Chytridiomycetes</taxon>
        <taxon>Chytridiales</taxon>
        <taxon>Chytriomycetaceae</taxon>
        <taxon>Rhizoclosmatium</taxon>
    </lineage>
</organism>
<protein>
    <submittedName>
        <fullName evidence="1">Uncharacterized protein</fullName>
    </submittedName>
</protein>
<name>A0A1Y2C218_9FUNG</name>
<dbReference type="Proteomes" id="UP000193642">
    <property type="component" value="Unassembled WGS sequence"/>
</dbReference>
<sequence>MGGSDRSLYINNTSYSYLVTVRIQQSDQLFLIQLRVGSFWYCFVVEWVRVNGRLHYKVQFVDNERSLASIDATLVLHSDESFVVGFVGVPRCLVGRRYSELAVVERFEVFVSAQPATARALRQRNRDVGGGVRHVVRKVSSSGFELRSIAVVPSVVVVSSVIARTVVGWSLVLSEEKRIDFKKRDVGGRYLLSILSFVVR</sequence>
<comment type="caution">
    <text evidence="1">The sequence shown here is derived from an EMBL/GenBank/DDBJ whole genome shotgun (WGS) entry which is preliminary data.</text>
</comment>
<dbReference type="EMBL" id="MCGO01000033">
    <property type="protein sequence ID" value="ORY40944.1"/>
    <property type="molecule type" value="Genomic_DNA"/>
</dbReference>
<accession>A0A1Y2C218</accession>
<evidence type="ECO:0000313" key="1">
    <source>
        <dbReference type="EMBL" id="ORY40944.1"/>
    </source>
</evidence>
<gene>
    <name evidence="1" type="ORF">BCR33DRAFT_719056</name>
</gene>
<proteinExistence type="predicted"/>
<dbReference type="AlphaFoldDB" id="A0A1Y2C218"/>